<name>A0ABY7EPB1_MYAAR</name>
<keyword evidence="3" id="KW-1185">Reference proteome</keyword>
<evidence type="ECO:0000256" key="1">
    <source>
        <dbReference type="SAM" id="Phobius"/>
    </source>
</evidence>
<organism evidence="2 3">
    <name type="scientific">Mya arenaria</name>
    <name type="common">Soft-shell clam</name>
    <dbReference type="NCBI Taxonomy" id="6604"/>
    <lineage>
        <taxon>Eukaryota</taxon>
        <taxon>Metazoa</taxon>
        <taxon>Spiralia</taxon>
        <taxon>Lophotrochozoa</taxon>
        <taxon>Mollusca</taxon>
        <taxon>Bivalvia</taxon>
        <taxon>Autobranchia</taxon>
        <taxon>Heteroconchia</taxon>
        <taxon>Euheterodonta</taxon>
        <taxon>Imparidentia</taxon>
        <taxon>Neoheterodontei</taxon>
        <taxon>Myida</taxon>
        <taxon>Myoidea</taxon>
        <taxon>Myidae</taxon>
        <taxon>Mya</taxon>
    </lineage>
</organism>
<protein>
    <submittedName>
        <fullName evidence="2">Uncharacterized protein</fullName>
    </submittedName>
</protein>
<feature type="transmembrane region" description="Helical" evidence="1">
    <location>
        <begin position="21"/>
        <end position="45"/>
    </location>
</feature>
<reference evidence="2" key="1">
    <citation type="submission" date="2022-11" db="EMBL/GenBank/DDBJ databases">
        <title>Centuries of genome instability and evolution in soft-shell clam transmissible cancer (bioRxiv).</title>
        <authorList>
            <person name="Hart S.F.M."/>
            <person name="Yonemitsu M.A."/>
            <person name="Giersch R.M."/>
            <person name="Beal B.F."/>
            <person name="Arriagada G."/>
            <person name="Davis B.W."/>
            <person name="Ostrander E.A."/>
            <person name="Goff S.P."/>
            <person name="Metzger M.J."/>
        </authorList>
    </citation>
    <scope>NUCLEOTIDE SEQUENCE</scope>
    <source>
        <strain evidence="2">MELC-2E11</strain>
        <tissue evidence="2">Siphon/mantle</tissue>
    </source>
</reference>
<gene>
    <name evidence="2" type="ORF">MAR_035642</name>
</gene>
<dbReference type="Proteomes" id="UP001164746">
    <property type="component" value="Chromosome 7"/>
</dbReference>
<keyword evidence="1" id="KW-1133">Transmembrane helix</keyword>
<keyword evidence="1" id="KW-0812">Transmembrane</keyword>
<dbReference type="EMBL" id="CP111018">
    <property type="protein sequence ID" value="WAR10566.1"/>
    <property type="molecule type" value="Genomic_DNA"/>
</dbReference>
<sequence length="65" mass="7493">MFRLSDNVTERRFLSDLTNDLYICLGTYGVFLSALAVDCFANMVIEHDLNLLLRSKEIAYDSQEQ</sequence>
<accession>A0ABY7EPB1</accession>
<evidence type="ECO:0000313" key="3">
    <source>
        <dbReference type="Proteomes" id="UP001164746"/>
    </source>
</evidence>
<keyword evidence="1" id="KW-0472">Membrane</keyword>
<evidence type="ECO:0000313" key="2">
    <source>
        <dbReference type="EMBL" id="WAR10566.1"/>
    </source>
</evidence>
<proteinExistence type="predicted"/>